<comment type="caution">
    <text evidence="2">The sequence shown here is derived from an EMBL/GenBank/DDBJ whole genome shotgun (WGS) entry which is preliminary data.</text>
</comment>
<dbReference type="GeneID" id="81620442"/>
<dbReference type="AlphaFoldDB" id="A0A9X0C2B5"/>
<dbReference type="Proteomes" id="UP001148312">
    <property type="component" value="Unassembled WGS sequence"/>
</dbReference>
<organism evidence="2 3">
    <name type="scientific">Penicillium diatomitis</name>
    <dbReference type="NCBI Taxonomy" id="2819901"/>
    <lineage>
        <taxon>Eukaryota</taxon>
        <taxon>Fungi</taxon>
        <taxon>Dikarya</taxon>
        <taxon>Ascomycota</taxon>
        <taxon>Pezizomycotina</taxon>
        <taxon>Eurotiomycetes</taxon>
        <taxon>Eurotiomycetidae</taxon>
        <taxon>Eurotiales</taxon>
        <taxon>Aspergillaceae</taxon>
        <taxon>Penicillium</taxon>
    </lineage>
</organism>
<keyword evidence="1" id="KW-0812">Transmembrane</keyword>
<keyword evidence="3" id="KW-1185">Reference proteome</keyword>
<proteinExistence type="predicted"/>
<keyword evidence="1" id="KW-0472">Membrane</keyword>
<evidence type="ECO:0000313" key="2">
    <source>
        <dbReference type="EMBL" id="KAJ5495473.1"/>
    </source>
</evidence>
<feature type="transmembrane region" description="Helical" evidence="1">
    <location>
        <begin position="43"/>
        <end position="60"/>
    </location>
</feature>
<dbReference type="RefSeq" id="XP_056794486.1">
    <property type="nucleotide sequence ID" value="XM_056930193.1"/>
</dbReference>
<name>A0A9X0C2B5_9EURO</name>
<evidence type="ECO:0000256" key="1">
    <source>
        <dbReference type="SAM" id="Phobius"/>
    </source>
</evidence>
<dbReference type="EMBL" id="JAPWDQ010000001">
    <property type="protein sequence ID" value="KAJ5495473.1"/>
    <property type="molecule type" value="Genomic_DNA"/>
</dbReference>
<protein>
    <submittedName>
        <fullName evidence="2">Uncharacterized protein</fullName>
    </submittedName>
</protein>
<reference evidence="2" key="1">
    <citation type="submission" date="2022-12" db="EMBL/GenBank/DDBJ databases">
        <authorList>
            <person name="Petersen C."/>
        </authorList>
    </citation>
    <scope>NUCLEOTIDE SEQUENCE</scope>
    <source>
        <strain evidence="2">IBT 30728</strain>
    </source>
</reference>
<evidence type="ECO:0000313" key="3">
    <source>
        <dbReference type="Proteomes" id="UP001148312"/>
    </source>
</evidence>
<accession>A0A9X0C2B5</accession>
<reference evidence="2" key="2">
    <citation type="journal article" date="2023" name="IMA Fungus">
        <title>Comparative genomic study of the Penicillium genus elucidates a diverse pangenome and 15 lateral gene transfer events.</title>
        <authorList>
            <person name="Petersen C."/>
            <person name="Sorensen T."/>
            <person name="Nielsen M.R."/>
            <person name="Sondergaard T.E."/>
            <person name="Sorensen J.L."/>
            <person name="Fitzpatrick D.A."/>
            <person name="Frisvad J.C."/>
            <person name="Nielsen K.L."/>
        </authorList>
    </citation>
    <scope>NUCLEOTIDE SEQUENCE</scope>
    <source>
        <strain evidence="2">IBT 30728</strain>
    </source>
</reference>
<gene>
    <name evidence="2" type="ORF">N7539_000589</name>
</gene>
<keyword evidence="1" id="KW-1133">Transmembrane helix</keyword>
<sequence>MAARDREVDPLAVHAICLKRGTIDSIADEIYKLADWLEKVFDVTVPLVMVYLYLFSRRFLTGRLKRRQGPIFDVMLGVLV</sequence>